<sequence length="93" mass="10094">LVAPMVFCPDLHFSDLKSSIADMCNSNFVKMEGPPSALAGLFIGSHIEFGEGLKWLHFDIASVAESGDRATGYGMALLSYLLGHLTRIPMLQH</sequence>
<dbReference type="STRING" id="6313.A0A0K0D6N1"/>
<reference evidence="7" key="2">
    <citation type="submission" date="2017-02" db="UniProtKB">
        <authorList>
            <consortium name="WormBaseParasite"/>
        </authorList>
    </citation>
    <scope>IDENTIFICATION</scope>
</reference>
<organism evidence="6 7">
    <name type="scientific">Angiostrongylus cantonensis</name>
    <name type="common">Rat lungworm</name>
    <dbReference type="NCBI Taxonomy" id="6313"/>
    <lineage>
        <taxon>Eukaryota</taxon>
        <taxon>Metazoa</taxon>
        <taxon>Ecdysozoa</taxon>
        <taxon>Nematoda</taxon>
        <taxon>Chromadorea</taxon>
        <taxon>Rhabditida</taxon>
        <taxon>Rhabditina</taxon>
        <taxon>Rhabditomorpha</taxon>
        <taxon>Strongyloidea</taxon>
        <taxon>Metastrongylidae</taxon>
        <taxon>Angiostrongylus</taxon>
    </lineage>
</organism>
<proteinExistence type="inferred from homology"/>
<dbReference type="WBParaSite" id="ACAC_0000572601-mRNA-1">
    <property type="protein sequence ID" value="ACAC_0000572601-mRNA-1"/>
    <property type="gene ID" value="ACAC_0000572601"/>
</dbReference>
<keyword evidence="4" id="KW-0378">Hydrolase</keyword>
<dbReference type="Proteomes" id="UP000035642">
    <property type="component" value="Unassembled WGS sequence"/>
</dbReference>
<dbReference type="PANTHER" id="PTHR11963">
    <property type="entry name" value="LEUCINE AMINOPEPTIDASE-RELATED"/>
    <property type="match status" value="1"/>
</dbReference>
<accession>A0A0K0D6N1</accession>
<dbReference type="Gene3D" id="3.40.630.10">
    <property type="entry name" value="Zn peptidases"/>
    <property type="match status" value="1"/>
</dbReference>
<evidence type="ECO:0000259" key="5">
    <source>
        <dbReference type="Pfam" id="PF00883"/>
    </source>
</evidence>
<evidence type="ECO:0000256" key="3">
    <source>
        <dbReference type="ARBA" id="ARBA00022670"/>
    </source>
</evidence>
<evidence type="ECO:0000256" key="1">
    <source>
        <dbReference type="ARBA" id="ARBA00009528"/>
    </source>
</evidence>
<dbReference type="PANTHER" id="PTHR11963:SF4">
    <property type="entry name" value="AMINOPEPTIDASE NPEPL1-RELATED"/>
    <property type="match status" value="1"/>
</dbReference>
<dbReference type="GO" id="GO:0005737">
    <property type="term" value="C:cytoplasm"/>
    <property type="evidence" value="ECO:0007669"/>
    <property type="project" value="InterPro"/>
</dbReference>
<evidence type="ECO:0000256" key="2">
    <source>
        <dbReference type="ARBA" id="ARBA00022438"/>
    </source>
</evidence>
<keyword evidence="6" id="KW-1185">Reference proteome</keyword>
<keyword evidence="2" id="KW-0031">Aminopeptidase</keyword>
<dbReference type="InterPro" id="IPR011356">
    <property type="entry name" value="Leucine_aapep/pepB"/>
</dbReference>
<feature type="domain" description="Cytosol aminopeptidase" evidence="5">
    <location>
        <begin position="2"/>
        <end position="78"/>
    </location>
</feature>
<dbReference type="GO" id="GO:0030145">
    <property type="term" value="F:manganese ion binding"/>
    <property type="evidence" value="ECO:0007669"/>
    <property type="project" value="InterPro"/>
</dbReference>
<dbReference type="GO" id="GO:0006508">
    <property type="term" value="P:proteolysis"/>
    <property type="evidence" value="ECO:0007669"/>
    <property type="project" value="UniProtKB-KW"/>
</dbReference>
<reference evidence="6" key="1">
    <citation type="submission" date="2012-09" db="EMBL/GenBank/DDBJ databases">
        <authorList>
            <person name="Martin A.A."/>
        </authorList>
    </citation>
    <scope>NUCLEOTIDE SEQUENCE</scope>
</reference>
<keyword evidence="3" id="KW-0645">Protease</keyword>
<evidence type="ECO:0000256" key="4">
    <source>
        <dbReference type="ARBA" id="ARBA00022801"/>
    </source>
</evidence>
<name>A0A0K0D6N1_ANGCA</name>
<comment type="similarity">
    <text evidence="1">Belongs to the peptidase M17 family.</text>
</comment>
<evidence type="ECO:0000313" key="7">
    <source>
        <dbReference type="WBParaSite" id="ACAC_0000572601-mRNA-1"/>
    </source>
</evidence>
<dbReference type="InterPro" id="IPR000819">
    <property type="entry name" value="Peptidase_M17_C"/>
</dbReference>
<dbReference type="GO" id="GO:0070006">
    <property type="term" value="F:metalloaminopeptidase activity"/>
    <property type="evidence" value="ECO:0007669"/>
    <property type="project" value="InterPro"/>
</dbReference>
<dbReference type="AlphaFoldDB" id="A0A0K0D6N1"/>
<dbReference type="SUPFAM" id="SSF53187">
    <property type="entry name" value="Zn-dependent exopeptidases"/>
    <property type="match status" value="1"/>
</dbReference>
<evidence type="ECO:0000313" key="6">
    <source>
        <dbReference type="Proteomes" id="UP000035642"/>
    </source>
</evidence>
<protein>
    <submittedName>
        <fullName evidence="7">CYTOSOL_AP domain-containing protein</fullName>
    </submittedName>
</protein>
<dbReference type="Pfam" id="PF00883">
    <property type="entry name" value="Peptidase_M17"/>
    <property type="match status" value="1"/>
</dbReference>